<keyword evidence="3" id="KW-1185">Reference proteome</keyword>
<proteinExistence type="predicted"/>
<dbReference type="EMBL" id="JADEXQ010000001">
    <property type="protein sequence ID" value="MBE9028222.1"/>
    <property type="molecule type" value="Genomic_DNA"/>
</dbReference>
<sequence>MVKGWKIVIATMIVVGAIVLGIGYVEGLTEASIRLAVRATARISCLLFLAAFVAAPLHRLWATDVSRWLVQNRRFLGLSMAVSHAYHGVTIVGLHLVTQGLHPQINPLAVLGYGFLLAMTITSFASPAQAIGRRAWRVLHIAGMHYFWLTFALEFALRAFENGIYFGLTLLVFGVMLIRLWPQRHKQSKSLRPESVTE</sequence>
<dbReference type="AlphaFoldDB" id="A0A928VKU9"/>
<dbReference type="Proteomes" id="UP000625316">
    <property type="component" value="Unassembled WGS sequence"/>
</dbReference>
<feature type="transmembrane region" description="Helical" evidence="1">
    <location>
        <begin position="75"/>
        <end position="96"/>
    </location>
</feature>
<feature type="transmembrane region" description="Helical" evidence="1">
    <location>
        <begin position="31"/>
        <end position="54"/>
    </location>
</feature>
<evidence type="ECO:0000313" key="3">
    <source>
        <dbReference type="Proteomes" id="UP000625316"/>
    </source>
</evidence>
<name>A0A928VKU9_9CYAN</name>
<evidence type="ECO:0000313" key="2">
    <source>
        <dbReference type="EMBL" id="MBE9028222.1"/>
    </source>
</evidence>
<evidence type="ECO:0008006" key="4">
    <source>
        <dbReference type="Google" id="ProtNLM"/>
    </source>
</evidence>
<reference evidence="2" key="1">
    <citation type="submission" date="2020-10" db="EMBL/GenBank/DDBJ databases">
        <authorList>
            <person name="Castelo-Branco R."/>
            <person name="Eusebio N."/>
            <person name="Adriana R."/>
            <person name="Vieira A."/>
            <person name="Brugerolle De Fraissinette N."/>
            <person name="Rezende De Castro R."/>
            <person name="Schneider M.P."/>
            <person name="Vasconcelos V."/>
            <person name="Leao P.N."/>
        </authorList>
    </citation>
    <scope>NUCLEOTIDE SEQUENCE</scope>
    <source>
        <strain evidence="2">LEGE 11480</strain>
    </source>
</reference>
<feature type="transmembrane region" description="Helical" evidence="1">
    <location>
        <begin position="138"/>
        <end position="157"/>
    </location>
</feature>
<organism evidence="2 3">
    <name type="scientific">Romeriopsis navalis LEGE 11480</name>
    <dbReference type="NCBI Taxonomy" id="2777977"/>
    <lineage>
        <taxon>Bacteria</taxon>
        <taxon>Bacillati</taxon>
        <taxon>Cyanobacteriota</taxon>
        <taxon>Cyanophyceae</taxon>
        <taxon>Leptolyngbyales</taxon>
        <taxon>Leptolyngbyaceae</taxon>
        <taxon>Romeriopsis</taxon>
        <taxon>Romeriopsis navalis</taxon>
    </lineage>
</organism>
<comment type="caution">
    <text evidence="2">The sequence shown here is derived from an EMBL/GenBank/DDBJ whole genome shotgun (WGS) entry which is preliminary data.</text>
</comment>
<accession>A0A928VKU9</accession>
<feature type="transmembrane region" description="Helical" evidence="1">
    <location>
        <begin position="108"/>
        <end position="126"/>
    </location>
</feature>
<keyword evidence="1" id="KW-0812">Transmembrane</keyword>
<keyword evidence="1" id="KW-0472">Membrane</keyword>
<evidence type="ECO:0000256" key="1">
    <source>
        <dbReference type="SAM" id="Phobius"/>
    </source>
</evidence>
<feature type="transmembrane region" description="Helical" evidence="1">
    <location>
        <begin position="163"/>
        <end position="182"/>
    </location>
</feature>
<gene>
    <name evidence="2" type="ORF">IQ266_00445</name>
</gene>
<keyword evidence="1" id="KW-1133">Transmembrane helix</keyword>
<feature type="transmembrane region" description="Helical" evidence="1">
    <location>
        <begin position="7"/>
        <end position="25"/>
    </location>
</feature>
<dbReference type="RefSeq" id="WP_264323039.1">
    <property type="nucleotide sequence ID" value="NZ_JADEXQ010000001.1"/>
</dbReference>
<protein>
    <recommendedName>
        <fullName evidence="4">Ferric oxidoreductase domain-containing protein</fullName>
    </recommendedName>
</protein>